<dbReference type="PANTHER" id="PTHR34047:SF8">
    <property type="entry name" value="PROTEIN YKFC"/>
    <property type="match status" value="1"/>
</dbReference>
<comment type="caution">
    <text evidence="3">The sequence shown here is derived from an EMBL/GenBank/DDBJ whole genome shotgun (WGS) entry which is preliminary data.</text>
</comment>
<evidence type="ECO:0000313" key="4">
    <source>
        <dbReference type="Proteomes" id="UP000021816"/>
    </source>
</evidence>
<dbReference type="InterPro" id="IPR030931">
    <property type="entry name" value="Group_II_RT_mat"/>
</dbReference>
<dbReference type="Pfam" id="PF00078">
    <property type="entry name" value="RVT_1"/>
    <property type="match status" value="1"/>
</dbReference>
<dbReference type="PANTHER" id="PTHR34047">
    <property type="entry name" value="NUCLEAR INTRON MATURASE 1, MITOCHONDRIAL-RELATED"/>
    <property type="match status" value="1"/>
</dbReference>
<dbReference type="PROSITE" id="PS50878">
    <property type="entry name" value="RT_POL"/>
    <property type="match status" value="1"/>
</dbReference>
<dbReference type="InterPro" id="IPR043502">
    <property type="entry name" value="DNA/RNA_pol_sf"/>
</dbReference>
<dbReference type="AlphaFoldDB" id="A0A011QEA2"/>
<dbReference type="NCBIfam" id="TIGR04416">
    <property type="entry name" value="group_II_RT_mat"/>
    <property type="match status" value="1"/>
</dbReference>
<dbReference type="CDD" id="cd01651">
    <property type="entry name" value="RT_G2_intron"/>
    <property type="match status" value="1"/>
</dbReference>
<comment type="similarity">
    <text evidence="1">Belongs to the bacterial reverse transcriptase family.</text>
</comment>
<evidence type="ECO:0000256" key="1">
    <source>
        <dbReference type="ARBA" id="ARBA00034120"/>
    </source>
</evidence>
<dbReference type="STRING" id="1454003.AW10_04033"/>
<gene>
    <name evidence="3" type="primary">ltrA_4</name>
    <name evidence="3" type="ORF">AW10_04033</name>
</gene>
<reference evidence="3 4" key="1">
    <citation type="submission" date="2014-02" db="EMBL/GenBank/DDBJ databases">
        <title>Expanding our view of genomic diversity in Candidatus Accumulibacter clades.</title>
        <authorList>
            <person name="Skennerton C.T."/>
            <person name="Barr J.J."/>
            <person name="Slater F.R."/>
            <person name="Bond P.L."/>
            <person name="Tyson G.W."/>
        </authorList>
    </citation>
    <scope>NUCLEOTIDE SEQUENCE [LARGE SCALE GENOMIC DNA]</scope>
    <source>
        <strain evidence="4">BA-92</strain>
    </source>
</reference>
<dbReference type="PATRIC" id="fig|1454003.3.peg.4094"/>
<organism evidence="3 4">
    <name type="scientific">Candidatus Accumulibacter appositus</name>
    <dbReference type="NCBI Taxonomy" id="1454003"/>
    <lineage>
        <taxon>Bacteria</taxon>
        <taxon>Pseudomonadati</taxon>
        <taxon>Pseudomonadota</taxon>
        <taxon>Betaproteobacteria</taxon>
        <taxon>Candidatus Accumulibacter</taxon>
    </lineage>
</organism>
<evidence type="ECO:0000259" key="2">
    <source>
        <dbReference type="PROSITE" id="PS50878"/>
    </source>
</evidence>
<dbReference type="EMBL" id="JEMX01000119">
    <property type="protein sequence ID" value="EXI77089.1"/>
    <property type="molecule type" value="Genomic_DNA"/>
</dbReference>
<dbReference type="SUPFAM" id="SSF56672">
    <property type="entry name" value="DNA/RNA polymerases"/>
    <property type="match status" value="1"/>
</dbReference>
<dbReference type="InterPro" id="IPR051083">
    <property type="entry name" value="GrpII_Intron_Splice-Mob/Def"/>
</dbReference>
<name>A0A011QEA2_9PROT</name>
<feature type="domain" description="Reverse transcriptase" evidence="2">
    <location>
        <begin position="67"/>
        <end position="317"/>
    </location>
</feature>
<dbReference type="InterPro" id="IPR000477">
    <property type="entry name" value="RT_dom"/>
</dbReference>
<accession>A0A011QEA2</accession>
<dbReference type="Proteomes" id="UP000021816">
    <property type="component" value="Unassembled WGS sequence"/>
</dbReference>
<evidence type="ECO:0000313" key="3">
    <source>
        <dbReference type="EMBL" id="EXI77089.1"/>
    </source>
</evidence>
<sequence length="438" mass="50264">MNTQLVCFTQWAKEAPQALYNALMGLLSNPEGLTHSFEVQPGNKAAGIDKVSKSDYAQDLEGRITALSGELRSLSYRPQPVRRVYIPKSNGRQRPLGIPCFEDRIVQHRLSGILQAIWEPEFRDCSYGFRPQRNAHQALAKLGEITTNKGTQWLVEADIKGFFDHVEHDWLLRFLEHRVGDPVLLRIIRRLLKAGVMEAGVFTASEAGTPQGGLVSPVLANIYLHYVLDLWFEKRYVRTCKGQGYLVRYADDFVACFTHEEDARRFMDELTERLAVFGLEVEPSKTCLLRFGSRAASDCQKDGSKRPSTFDFLGFTHYVGKSRRGRFVLGRRSQRTRIAKKLTEVSDRLSALRVKGGRAMMDYAKRHLRGHLAYYAVSGNARSIRTYAYRISRLLFKRLNQRSQRRSVAWDRFGKILSGWMPSLRIQHNLYPKPLWMT</sequence>
<proteinExistence type="inferred from homology"/>
<protein>
    <submittedName>
        <fullName evidence="3">Group II intron-encoded protein LtrA</fullName>
    </submittedName>
</protein>